<dbReference type="CDD" id="cd06850">
    <property type="entry name" value="biotinyl_domain"/>
    <property type="match status" value="1"/>
</dbReference>
<dbReference type="PROSITE" id="PS50968">
    <property type="entry name" value="BIOTINYL_LIPOYL"/>
    <property type="match status" value="1"/>
</dbReference>
<dbReference type="Proteomes" id="UP001597131">
    <property type="component" value="Unassembled WGS sequence"/>
</dbReference>
<dbReference type="EMBL" id="JBHTLI010000001">
    <property type="protein sequence ID" value="MFD1095625.1"/>
    <property type="molecule type" value="Genomic_DNA"/>
</dbReference>
<accession>A0ABW3NR91</accession>
<dbReference type="InterPro" id="IPR001882">
    <property type="entry name" value="Biotin_BS"/>
</dbReference>
<dbReference type="Gene3D" id="2.40.50.100">
    <property type="match status" value="1"/>
</dbReference>
<dbReference type="InterPro" id="IPR011053">
    <property type="entry name" value="Single_hybrid_motif"/>
</dbReference>
<dbReference type="InterPro" id="IPR000089">
    <property type="entry name" value="Biotin_lipoyl"/>
</dbReference>
<gene>
    <name evidence="3" type="ORF">ACFQ3Q_07695</name>
</gene>
<keyword evidence="4" id="KW-1185">Reference proteome</keyword>
<dbReference type="SUPFAM" id="SSF51230">
    <property type="entry name" value="Single hybrid motif"/>
    <property type="match status" value="1"/>
</dbReference>
<evidence type="ECO:0000259" key="2">
    <source>
        <dbReference type="PROSITE" id="PS50968"/>
    </source>
</evidence>
<evidence type="ECO:0000256" key="1">
    <source>
        <dbReference type="ARBA" id="ARBA00023267"/>
    </source>
</evidence>
<proteinExistence type="predicted"/>
<evidence type="ECO:0000313" key="3">
    <source>
        <dbReference type="EMBL" id="MFD1095625.1"/>
    </source>
</evidence>
<keyword evidence="1" id="KW-0092">Biotin</keyword>
<organism evidence="3 4">
    <name type="scientific">Salegentibacter chungangensis</name>
    <dbReference type="NCBI Taxonomy" id="1335724"/>
    <lineage>
        <taxon>Bacteria</taxon>
        <taxon>Pseudomonadati</taxon>
        <taxon>Bacteroidota</taxon>
        <taxon>Flavobacteriia</taxon>
        <taxon>Flavobacteriales</taxon>
        <taxon>Flavobacteriaceae</taxon>
        <taxon>Salegentibacter</taxon>
    </lineage>
</organism>
<dbReference type="PANTHER" id="PTHR45266:SF3">
    <property type="entry name" value="OXALOACETATE DECARBOXYLASE ALPHA CHAIN"/>
    <property type="match status" value="1"/>
</dbReference>
<dbReference type="PROSITE" id="PS00188">
    <property type="entry name" value="BIOTIN"/>
    <property type="match status" value="1"/>
</dbReference>
<feature type="domain" description="Lipoyl-binding" evidence="2">
    <location>
        <begin position="79"/>
        <end position="161"/>
    </location>
</feature>
<dbReference type="RefSeq" id="WP_380744517.1">
    <property type="nucleotide sequence ID" value="NZ_JBHTLI010000001.1"/>
</dbReference>
<protein>
    <submittedName>
        <fullName evidence="3">Biotin/lipoyl-containing protein</fullName>
    </submittedName>
</protein>
<dbReference type="PANTHER" id="PTHR45266">
    <property type="entry name" value="OXALOACETATE DECARBOXYLASE ALPHA CHAIN"/>
    <property type="match status" value="1"/>
</dbReference>
<reference evidence="4" key="1">
    <citation type="journal article" date="2019" name="Int. J. Syst. Evol. Microbiol.">
        <title>The Global Catalogue of Microorganisms (GCM) 10K type strain sequencing project: providing services to taxonomists for standard genome sequencing and annotation.</title>
        <authorList>
            <consortium name="The Broad Institute Genomics Platform"/>
            <consortium name="The Broad Institute Genome Sequencing Center for Infectious Disease"/>
            <person name="Wu L."/>
            <person name="Ma J."/>
        </authorList>
    </citation>
    <scope>NUCLEOTIDE SEQUENCE [LARGE SCALE GENOMIC DNA]</scope>
    <source>
        <strain evidence="4">CCUG 64793</strain>
    </source>
</reference>
<comment type="caution">
    <text evidence="3">The sequence shown here is derived from an EMBL/GenBank/DDBJ whole genome shotgun (WGS) entry which is preliminary data.</text>
</comment>
<sequence length="161" mass="18256">MENKYKVQVNGSKDFQFSREQIEALDALETSSSNYHVLKDNRSFKAEILKSDFLKRKYTVKINSNNYEVDISNELDLLIEEMGLSLGSSQLVNEIKAPMPGLILDVNVKEGDEVKEGDYLLVLEAMKMENTLTAPHDGKVKLVEVKKGQTVEKSQLLIEME</sequence>
<evidence type="ECO:0000313" key="4">
    <source>
        <dbReference type="Proteomes" id="UP001597131"/>
    </source>
</evidence>
<dbReference type="InterPro" id="IPR050709">
    <property type="entry name" value="Biotin_Carboxyl_Carrier/Decarb"/>
</dbReference>
<dbReference type="Pfam" id="PF00364">
    <property type="entry name" value="Biotin_lipoyl"/>
    <property type="match status" value="1"/>
</dbReference>
<name>A0ABW3NR91_9FLAO</name>